<protein>
    <submittedName>
        <fullName evidence="1">Uncharacterized protein</fullName>
    </submittedName>
</protein>
<dbReference type="Proteomes" id="UP001058602">
    <property type="component" value="Chromosome 2"/>
</dbReference>
<dbReference type="RefSeq" id="WP_257086112.1">
    <property type="nucleotide sequence ID" value="NZ_CP102097.1"/>
</dbReference>
<name>A0ABY5LNF2_9VIBR</name>
<gene>
    <name evidence="1" type="ORF">NP165_19425</name>
</gene>
<accession>A0ABY5LNF2</accession>
<evidence type="ECO:0000313" key="1">
    <source>
        <dbReference type="EMBL" id="UUM32445.1"/>
    </source>
</evidence>
<sequence>MHVVCKFIISSKLTSNELPYVLTPDECIGQFSRFRNSEDIIRNLPKELAQQISISAKKSTSSLLMAVKSELAKANWVGVSSFSRKTPLSDAQLKAFPRLKARIDILSTSKETKVHKAGYQQVTDDVPLVRSYNHVHYEPTPENKIVVEFAGQWSSNAACLMLGKTEAQKEKITVGKADAENKHRSLATFKDLEAEGKTLYIKIPCTDQPQPILLKLAEDMQPVDKETQMDEWDNVLVPVVPVHKGDSGYVSIDRGYVYVVWQSEVWREIQIQNDGRFSDVDLSLYQSTKSLPQRSVDISLYDEDSEAFLSGEAFQLYQDGKKVYEGVLDEYACARVFGLTAEEVEIVVSDWPNEGETYTELLQTELSPFKAGSKTNREPLGVPLPHIWLPYKINGSVQSDVALYYSRVQLNSQQLNELKSGNNEKAVKVNLSNYSSAHNFDASSEPVISVPNLDTQAPIKSDYNVVSQKEQGVAAAVVNSPSEGIVITYKSNPQCDQPDDFFQLTCVDETWSQKIFLREAEFVDQYRKEVVFSGWLPEVKRVNLTRHCRSHNSDKTVLMSVIYQDIELTELL</sequence>
<organism evidence="1 2">
    <name type="scientific">Vibrio japonicus</name>
    <dbReference type="NCBI Taxonomy" id="1824638"/>
    <lineage>
        <taxon>Bacteria</taxon>
        <taxon>Pseudomonadati</taxon>
        <taxon>Pseudomonadota</taxon>
        <taxon>Gammaproteobacteria</taxon>
        <taxon>Vibrionales</taxon>
        <taxon>Vibrionaceae</taxon>
        <taxon>Vibrio</taxon>
    </lineage>
</organism>
<proteinExistence type="predicted"/>
<dbReference type="EMBL" id="CP102097">
    <property type="protein sequence ID" value="UUM32445.1"/>
    <property type="molecule type" value="Genomic_DNA"/>
</dbReference>
<dbReference type="CDD" id="cd20705">
    <property type="entry name" value="MIX_I"/>
    <property type="match status" value="1"/>
</dbReference>
<keyword evidence="2" id="KW-1185">Reference proteome</keyword>
<evidence type="ECO:0000313" key="2">
    <source>
        <dbReference type="Proteomes" id="UP001058602"/>
    </source>
</evidence>
<reference evidence="1" key="1">
    <citation type="submission" date="2022-07" db="EMBL/GenBank/DDBJ databases">
        <title>Complete genome of Vibrio japonicus strain JCM 31412T and phylogenomic assessment of the Nereis clade of the genus Vibrio.</title>
        <authorList>
            <person name="Shlafstein M.D."/>
            <person name="Emsley S.A."/>
            <person name="Ushijima B."/>
            <person name="Videau P."/>
            <person name="Saw J.H."/>
        </authorList>
    </citation>
    <scope>NUCLEOTIDE SEQUENCE</scope>
    <source>
        <strain evidence="1">JCM 31412</strain>
    </source>
</reference>